<organism evidence="2 3">
    <name type="scientific">Dreissena polymorpha</name>
    <name type="common">Zebra mussel</name>
    <name type="synonym">Mytilus polymorpha</name>
    <dbReference type="NCBI Taxonomy" id="45954"/>
    <lineage>
        <taxon>Eukaryota</taxon>
        <taxon>Metazoa</taxon>
        <taxon>Spiralia</taxon>
        <taxon>Lophotrochozoa</taxon>
        <taxon>Mollusca</taxon>
        <taxon>Bivalvia</taxon>
        <taxon>Autobranchia</taxon>
        <taxon>Heteroconchia</taxon>
        <taxon>Euheterodonta</taxon>
        <taxon>Imparidentia</taxon>
        <taxon>Neoheterodontei</taxon>
        <taxon>Myida</taxon>
        <taxon>Dreissenoidea</taxon>
        <taxon>Dreissenidae</taxon>
        <taxon>Dreissena</taxon>
    </lineage>
</organism>
<dbReference type="Proteomes" id="UP000828390">
    <property type="component" value="Unassembled WGS sequence"/>
</dbReference>
<evidence type="ECO:0000313" key="2">
    <source>
        <dbReference type="EMBL" id="KAH3772632.1"/>
    </source>
</evidence>
<reference evidence="2" key="2">
    <citation type="submission" date="2020-11" db="EMBL/GenBank/DDBJ databases">
        <authorList>
            <person name="McCartney M.A."/>
            <person name="Auch B."/>
            <person name="Kono T."/>
            <person name="Mallez S."/>
            <person name="Becker A."/>
            <person name="Gohl D.M."/>
            <person name="Silverstein K.A.T."/>
            <person name="Koren S."/>
            <person name="Bechman K.B."/>
            <person name="Herman A."/>
            <person name="Abrahante J.E."/>
            <person name="Garbe J."/>
        </authorList>
    </citation>
    <scope>NUCLEOTIDE SEQUENCE</scope>
    <source>
        <strain evidence="2">Duluth1</strain>
        <tissue evidence="2">Whole animal</tissue>
    </source>
</reference>
<evidence type="ECO:0000256" key="1">
    <source>
        <dbReference type="SAM" id="MobiDB-lite"/>
    </source>
</evidence>
<name>A0A9D4E2K6_DREPO</name>
<accession>A0A9D4E2K6</accession>
<keyword evidence="3" id="KW-1185">Reference proteome</keyword>
<protein>
    <submittedName>
        <fullName evidence="2">Uncharacterized protein</fullName>
    </submittedName>
</protein>
<sequence length="178" mass="20351">MWYYYAECAVFMQKHMGKVVTKFDVASIACKAYLKAASPLNIISAFKKAGIFPLNRSAIASEKLLPCEPFRDDTPLQKADAMRGGKDAILDYLKNKVAQTSVTSECCPCKLKTRRRSRPNPSGREITDDQFMAEMDQLEKENSSPKPRKKRKEARTEEESANHDIAVYKWQYLRRFGV</sequence>
<gene>
    <name evidence="2" type="ORF">DPMN_173973</name>
</gene>
<comment type="caution">
    <text evidence="2">The sequence shown here is derived from an EMBL/GenBank/DDBJ whole genome shotgun (WGS) entry which is preliminary data.</text>
</comment>
<dbReference type="EMBL" id="JAIWYP010000009">
    <property type="protein sequence ID" value="KAH3772632.1"/>
    <property type="molecule type" value="Genomic_DNA"/>
</dbReference>
<evidence type="ECO:0000313" key="3">
    <source>
        <dbReference type="Proteomes" id="UP000828390"/>
    </source>
</evidence>
<dbReference type="AlphaFoldDB" id="A0A9D4E2K6"/>
<reference evidence="2" key="1">
    <citation type="journal article" date="2019" name="bioRxiv">
        <title>The Genome of the Zebra Mussel, Dreissena polymorpha: A Resource for Invasive Species Research.</title>
        <authorList>
            <person name="McCartney M.A."/>
            <person name="Auch B."/>
            <person name="Kono T."/>
            <person name="Mallez S."/>
            <person name="Zhang Y."/>
            <person name="Obille A."/>
            <person name="Becker A."/>
            <person name="Abrahante J.E."/>
            <person name="Garbe J."/>
            <person name="Badalamenti J.P."/>
            <person name="Herman A."/>
            <person name="Mangelson H."/>
            <person name="Liachko I."/>
            <person name="Sullivan S."/>
            <person name="Sone E.D."/>
            <person name="Koren S."/>
            <person name="Silverstein K.A.T."/>
            <person name="Beckman K.B."/>
            <person name="Gohl D.M."/>
        </authorList>
    </citation>
    <scope>NUCLEOTIDE SEQUENCE</scope>
    <source>
        <strain evidence="2">Duluth1</strain>
        <tissue evidence="2">Whole animal</tissue>
    </source>
</reference>
<proteinExistence type="predicted"/>
<feature type="region of interest" description="Disordered" evidence="1">
    <location>
        <begin position="113"/>
        <end position="160"/>
    </location>
</feature>